<reference evidence="3 4" key="2">
    <citation type="submission" date="2018-11" db="EMBL/GenBank/DDBJ databases">
        <authorList>
            <consortium name="Pathogen Informatics"/>
        </authorList>
    </citation>
    <scope>NUCLEOTIDE SEQUENCE [LARGE SCALE GENOMIC DNA]</scope>
</reference>
<accession>A0A0N4Y0H7</accession>
<dbReference type="WBParaSite" id="NBR_0000902801-mRNA-1">
    <property type="protein sequence ID" value="NBR_0000902801-mRNA-1"/>
    <property type="gene ID" value="NBR_0000902801"/>
</dbReference>
<feature type="compositionally biased region" description="Low complexity" evidence="2">
    <location>
        <begin position="188"/>
        <end position="211"/>
    </location>
</feature>
<organism evidence="5">
    <name type="scientific">Nippostrongylus brasiliensis</name>
    <name type="common">Rat hookworm</name>
    <dbReference type="NCBI Taxonomy" id="27835"/>
    <lineage>
        <taxon>Eukaryota</taxon>
        <taxon>Metazoa</taxon>
        <taxon>Ecdysozoa</taxon>
        <taxon>Nematoda</taxon>
        <taxon>Chromadorea</taxon>
        <taxon>Rhabditida</taxon>
        <taxon>Rhabditina</taxon>
        <taxon>Rhabditomorpha</taxon>
        <taxon>Strongyloidea</taxon>
        <taxon>Heligmosomidae</taxon>
        <taxon>Nippostrongylus</taxon>
    </lineage>
</organism>
<name>A0A0N4Y0H7_NIPBR</name>
<evidence type="ECO:0000256" key="2">
    <source>
        <dbReference type="SAM" id="MobiDB-lite"/>
    </source>
</evidence>
<feature type="compositionally biased region" description="Polar residues" evidence="2">
    <location>
        <begin position="138"/>
        <end position="152"/>
    </location>
</feature>
<feature type="compositionally biased region" description="Basic and acidic residues" evidence="2">
    <location>
        <begin position="122"/>
        <end position="137"/>
    </location>
</feature>
<keyword evidence="1" id="KW-0175">Coiled coil</keyword>
<evidence type="ECO:0000313" key="3">
    <source>
        <dbReference type="EMBL" id="VDL72618.1"/>
    </source>
</evidence>
<evidence type="ECO:0000256" key="1">
    <source>
        <dbReference type="SAM" id="Coils"/>
    </source>
</evidence>
<evidence type="ECO:0000313" key="5">
    <source>
        <dbReference type="WBParaSite" id="NBR_0000902801-mRNA-1"/>
    </source>
</evidence>
<dbReference type="STRING" id="27835.A0A0N4Y0H7"/>
<reference evidence="5" key="1">
    <citation type="submission" date="2017-02" db="UniProtKB">
        <authorList>
            <consortium name="WormBaseParasite"/>
        </authorList>
    </citation>
    <scope>IDENTIFICATION</scope>
</reference>
<proteinExistence type="predicted"/>
<sequence>MTAASVGSCQSTSGGSYSVREIIERYESEEDDFLRELEDMRASLQNSEQEDEVPQDPAPILSVLCSLVDEIGSLRTENRRLKTRLAPPPQRSKNVVQRVSAIFDSHSNIFPRLRRAAHAEIRNGARERLSTPPRKDTLTTSSISTDFSQASSRAPPLVEPELSDSEEEQCYQVERRNRRTTVRRCDMSLSECTSPSSASSSRDPSEAMSES</sequence>
<dbReference type="Proteomes" id="UP000271162">
    <property type="component" value="Unassembled WGS sequence"/>
</dbReference>
<feature type="region of interest" description="Disordered" evidence="2">
    <location>
        <begin position="122"/>
        <end position="211"/>
    </location>
</feature>
<dbReference type="AlphaFoldDB" id="A0A0N4Y0H7"/>
<protein>
    <submittedName>
        <fullName evidence="5">Echinoderm microtubule-associated protein-like 4</fullName>
    </submittedName>
</protein>
<gene>
    <name evidence="3" type="ORF">NBR_LOCUS9029</name>
</gene>
<evidence type="ECO:0000313" key="4">
    <source>
        <dbReference type="Proteomes" id="UP000271162"/>
    </source>
</evidence>
<feature type="coiled-coil region" evidence="1">
    <location>
        <begin position="23"/>
        <end position="50"/>
    </location>
</feature>
<keyword evidence="4" id="KW-1185">Reference proteome</keyword>
<dbReference type="EMBL" id="UYSL01020080">
    <property type="protein sequence ID" value="VDL72618.1"/>
    <property type="molecule type" value="Genomic_DNA"/>
</dbReference>